<keyword evidence="2" id="KW-0378">Hydrolase</keyword>
<dbReference type="InterPro" id="IPR001466">
    <property type="entry name" value="Beta-lactam-related"/>
</dbReference>
<dbReference type="EMBL" id="JBHSBN010000003">
    <property type="protein sequence ID" value="MFC4105555.1"/>
    <property type="molecule type" value="Genomic_DNA"/>
</dbReference>
<sequence length="366" mass="38403">MAHDWTTLQDRVRERVEELVVSGRELGVQVAAYLHGEKIVDVCAGVADPATGRPVTPDTPFFSYSTGKGLTGTVVHVLAERGELDYDLRIADVWPEFAAHGKGGITLRHALTHTAGVPALPADITPADLADWDRMCAVVAAAEPLWEPGARQGYHAWTYGWLVGETVRRATGRTVSRVLADDVAAPLGVAGELYFGVPNDRLDRVAPLVDDGYAAAMAGFAAQVENLGRVLPPGALTTAELANRREILRADLPATGTLTARAAAKMYAALLGEVDGVRLISPARLAEVSAVAVTGPDWVFGMETSRTLGYAVEAGGFGCSGSGGSLAGAFPDRGLTVAATKNLLRVGGDGDDPMEDLRALIRDAVA</sequence>
<dbReference type="Gene3D" id="3.40.710.10">
    <property type="entry name" value="DD-peptidase/beta-lactamase superfamily"/>
    <property type="match status" value="1"/>
</dbReference>
<name>A0ABV8KHI6_9ACTN</name>
<dbReference type="GO" id="GO:0016787">
    <property type="term" value="F:hydrolase activity"/>
    <property type="evidence" value="ECO:0007669"/>
    <property type="project" value="UniProtKB-KW"/>
</dbReference>
<feature type="domain" description="Beta-lactamase-related" evidence="1">
    <location>
        <begin position="13"/>
        <end position="345"/>
    </location>
</feature>
<proteinExistence type="predicted"/>
<evidence type="ECO:0000313" key="3">
    <source>
        <dbReference type="Proteomes" id="UP001595868"/>
    </source>
</evidence>
<dbReference type="InterPro" id="IPR052907">
    <property type="entry name" value="Beta-lactamase/esterase"/>
</dbReference>
<dbReference type="Pfam" id="PF00144">
    <property type="entry name" value="Beta-lactamase"/>
    <property type="match status" value="1"/>
</dbReference>
<keyword evidence="3" id="KW-1185">Reference proteome</keyword>
<dbReference type="PANTHER" id="PTHR43319:SF3">
    <property type="entry name" value="BETA-LACTAMASE-RELATED DOMAIN-CONTAINING PROTEIN"/>
    <property type="match status" value="1"/>
</dbReference>
<evidence type="ECO:0000313" key="2">
    <source>
        <dbReference type="EMBL" id="MFC4105555.1"/>
    </source>
</evidence>
<accession>A0ABV8KHI6</accession>
<gene>
    <name evidence="2" type="ORF">ACFOX0_06340</name>
</gene>
<comment type="caution">
    <text evidence="2">The sequence shown here is derived from an EMBL/GenBank/DDBJ whole genome shotgun (WGS) entry which is preliminary data.</text>
</comment>
<evidence type="ECO:0000259" key="1">
    <source>
        <dbReference type="Pfam" id="PF00144"/>
    </source>
</evidence>
<organism evidence="2 3">
    <name type="scientific">Micromonospora zhanjiangensis</name>
    <dbReference type="NCBI Taxonomy" id="1522057"/>
    <lineage>
        <taxon>Bacteria</taxon>
        <taxon>Bacillati</taxon>
        <taxon>Actinomycetota</taxon>
        <taxon>Actinomycetes</taxon>
        <taxon>Micromonosporales</taxon>
        <taxon>Micromonosporaceae</taxon>
        <taxon>Micromonospora</taxon>
    </lineage>
</organism>
<dbReference type="InterPro" id="IPR012338">
    <property type="entry name" value="Beta-lactam/transpept-like"/>
</dbReference>
<dbReference type="RefSeq" id="WP_377542679.1">
    <property type="nucleotide sequence ID" value="NZ_JBHSBN010000003.1"/>
</dbReference>
<dbReference type="PANTHER" id="PTHR43319">
    <property type="entry name" value="BETA-LACTAMASE-RELATED"/>
    <property type="match status" value="1"/>
</dbReference>
<protein>
    <submittedName>
        <fullName evidence="2">Serine hydrolase domain-containing protein</fullName>
    </submittedName>
</protein>
<reference evidence="3" key="1">
    <citation type="journal article" date="2019" name="Int. J. Syst. Evol. Microbiol.">
        <title>The Global Catalogue of Microorganisms (GCM) 10K type strain sequencing project: providing services to taxonomists for standard genome sequencing and annotation.</title>
        <authorList>
            <consortium name="The Broad Institute Genomics Platform"/>
            <consortium name="The Broad Institute Genome Sequencing Center for Infectious Disease"/>
            <person name="Wu L."/>
            <person name="Ma J."/>
        </authorList>
    </citation>
    <scope>NUCLEOTIDE SEQUENCE [LARGE SCALE GENOMIC DNA]</scope>
    <source>
        <strain evidence="3">2902at01</strain>
    </source>
</reference>
<dbReference type="SUPFAM" id="SSF56601">
    <property type="entry name" value="beta-lactamase/transpeptidase-like"/>
    <property type="match status" value="1"/>
</dbReference>
<dbReference type="Proteomes" id="UP001595868">
    <property type="component" value="Unassembled WGS sequence"/>
</dbReference>